<proteinExistence type="inferred from homology"/>
<protein>
    <submittedName>
        <fullName evidence="7">Sugar-binding transcriptional regulator</fullName>
    </submittedName>
</protein>
<dbReference type="EMBL" id="CP102453">
    <property type="protein sequence ID" value="UUX33542.1"/>
    <property type="molecule type" value="Genomic_DNA"/>
</dbReference>
<dbReference type="SUPFAM" id="SSF88659">
    <property type="entry name" value="Sigma3 and sigma4 domains of RNA polymerase sigma factors"/>
    <property type="match status" value="1"/>
</dbReference>
<dbReference type="InterPro" id="IPR036388">
    <property type="entry name" value="WH-like_DNA-bd_sf"/>
</dbReference>
<feature type="domain" description="Sugar-binding" evidence="5">
    <location>
        <begin position="66"/>
        <end position="307"/>
    </location>
</feature>
<reference evidence="7 8" key="1">
    <citation type="submission" date="2022-08" db="EMBL/GenBank/DDBJ databases">
        <title>Aerococcaceae sp. nov isolated from spoiled eye mask.</title>
        <authorList>
            <person name="Zhou G."/>
            <person name="Xie X.-B."/>
            <person name="Shi Q.-S."/>
            <person name="Wang Y.-S."/>
            <person name="Wen X."/>
            <person name="Peng H."/>
            <person name="Yang X.-J."/>
            <person name="Tao H.-B."/>
            <person name="Huang X.-M."/>
        </authorList>
    </citation>
    <scope>NUCLEOTIDE SEQUENCE [LARGE SCALE GENOMIC DNA]</scope>
    <source>
        <strain evidence="8">DM20194951</strain>
    </source>
</reference>
<evidence type="ECO:0000256" key="2">
    <source>
        <dbReference type="ARBA" id="ARBA00023015"/>
    </source>
</evidence>
<dbReference type="InterPro" id="IPR013324">
    <property type="entry name" value="RNA_pol_sigma_r3/r4-like"/>
</dbReference>
<evidence type="ECO:0000256" key="4">
    <source>
        <dbReference type="ARBA" id="ARBA00023163"/>
    </source>
</evidence>
<name>A0ABY5P482_9LACT</name>
<evidence type="ECO:0000313" key="7">
    <source>
        <dbReference type="EMBL" id="UUX33542.1"/>
    </source>
</evidence>
<dbReference type="SUPFAM" id="SSF100950">
    <property type="entry name" value="NagB/RpiA/CoA transferase-like"/>
    <property type="match status" value="1"/>
</dbReference>
<gene>
    <name evidence="7" type="ORF">NRE15_11635</name>
</gene>
<keyword evidence="4" id="KW-0804">Transcription</keyword>
<evidence type="ECO:0000256" key="3">
    <source>
        <dbReference type="ARBA" id="ARBA00023125"/>
    </source>
</evidence>
<evidence type="ECO:0000313" key="8">
    <source>
        <dbReference type="Proteomes" id="UP001315967"/>
    </source>
</evidence>
<evidence type="ECO:0000259" key="5">
    <source>
        <dbReference type="Pfam" id="PF04198"/>
    </source>
</evidence>
<dbReference type="Gene3D" id="3.40.50.1360">
    <property type="match status" value="1"/>
</dbReference>
<dbReference type="Pfam" id="PF04545">
    <property type="entry name" value="Sigma70_r4"/>
    <property type="match status" value="1"/>
</dbReference>
<keyword evidence="8" id="KW-1185">Reference proteome</keyword>
<comment type="similarity">
    <text evidence="1">Belongs to the SorC transcriptional regulatory family.</text>
</comment>
<dbReference type="Gene3D" id="1.10.10.10">
    <property type="entry name" value="Winged helix-like DNA-binding domain superfamily/Winged helix DNA-binding domain"/>
    <property type="match status" value="1"/>
</dbReference>
<dbReference type="InterPro" id="IPR037171">
    <property type="entry name" value="NagB/RpiA_transferase-like"/>
</dbReference>
<dbReference type="InterPro" id="IPR051054">
    <property type="entry name" value="SorC_transcr_regulators"/>
</dbReference>
<dbReference type="PANTHER" id="PTHR34294">
    <property type="entry name" value="TRANSCRIPTIONAL REGULATOR-RELATED"/>
    <property type="match status" value="1"/>
</dbReference>
<accession>A0ABY5P482</accession>
<dbReference type="InterPro" id="IPR007630">
    <property type="entry name" value="RNA_pol_sigma70_r4"/>
</dbReference>
<sequence>MEDFKLNDFFKQHNLVKVAWYYYIEGITQQEIADIMGVSRMKINKMLDEARQKNIIQFFIPVAARNKLELEKELINMFNLQDAFVVPVSTDNNMNEALGKAAAIYVNNMLQTNSYINMGYGDTLHHFISYLSSITDKPVSVVSLTGGIDPYLPTKNSYNFNVNLNLIPAPLFMNSKESADNILLEKSVQEVFELSELSSITITGVGEVSNNSTIVKTGILTTNEVKKMQVQGAVADILMHFIDKDGNLIESEIEDRVVSRKLDTLKNMKNVIAVAGGESKTNAILAALKTGIFKVLITSEEDAKKIIERSKNDE</sequence>
<evidence type="ECO:0000256" key="1">
    <source>
        <dbReference type="ARBA" id="ARBA00010466"/>
    </source>
</evidence>
<organism evidence="7 8">
    <name type="scientific">Fundicoccus culcitae</name>
    <dbReference type="NCBI Taxonomy" id="2969821"/>
    <lineage>
        <taxon>Bacteria</taxon>
        <taxon>Bacillati</taxon>
        <taxon>Bacillota</taxon>
        <taxon>Bacilli</taxon>
        <taxon>Lactobacillales</taxon>
        <taxon>Aerococcaceae</taxon>
        <taxon>Fundicoccus</taxon>
    </lineage>
</organism>
<dbReference type="Proteomes" id="UP001315967">
    <property type="component" value="Chromosome"/>
</dbReference>
<dbReference type="PANTHER" id="PTHR34294:SF1">
    <property type="entry name" value="TRANSCRIPTIONAL REGULATOR LSRR"/>
    <property type="match status" value="1"/>
</dbReference>
<keyword evidence="2" id="KW-0805">Transcription regulation</keyword>
<dbReference type="Pfam" id="PF04198">
    <property type="entry name" value="Sugar-bind"/>
    <property type="match status" value="1"/>
</dbReference>
<keyword evidence="3" id="KW-0238">DNA-binding</keyword>
<dbReference type="InterPro" id="IPR007324">
    <property type="entry name" value="Sugar-bd_dom_put"/>
</dbReference>
<dbReference type="RefSeq" id="WP_313793044.1">
    <property type="nucleotide sequence ID" value="NZ_CP102453.1"/>
</dbReference>
<feature type="domain" description="RNA polymerase sigma-70 region 4" evidence="6">
    <location>
        <begin position="22"/>
        <end position="53"/>
    </location>
</feature>
<evidence type="ECO:0000259" key="6">
    <source>
        <dbReference type="Pfam" id="PF04545"/>
    </source>
</evidence>